<dbReference type="InterPro" id="IPR035069">
    <property type="entry name" value="TTHA1013/TTHA0281-like"/>
</dbReference>
<name>A0A2H0TZE5_9BACT</name>
<proteinExistence type="predicted"/>
<reference evidence="2" key="1">
    <citation type="submission" date="2017-09" db="EMBL/GenBank/DDBJ databases">
        <title>Depth-based differentiation of microbial function through sediment-hosted aquifers and enrichment of novel symbionts in the deep terrestrial subsurface.</title>
        <authorList>
            <person name="Probst A.J."/>
            <person name="Ladd B."/>
            <person name="Jarett J.K."/>
            <person name="Geller-Mcgrath D.E."/>
            <person name="Sieber C.M.K."/>
            <person name="Emerson J.B."/>
            <person name="Anantharaman K."/>
            <person name="Thomas B.C."/>
            <person name="Malmstrom R."/>
            <person name="Stieglmeier M."/>
            <person name="Klingl A."/>
            <person name="Woyke T."/>
            <person name="Ryan C.M."/>
            <person name="Banfield J.F."/>
        </authorList>
    </citation>
    <scope>NUCLEOTIDE SEQUENCE [LARGE SCALE GENOMIC DNA]</scope>
</reference>
<dbReference type="Gene3D" id="3.30.160.250">
    <property type="match status" value="1"/>
</dbReference>
<comment type="caution">
    <text evidence="1">The sequence shown here is derived from an EMBL/GenBank/DDBJ whole genome shotgun (WGS) entry which is preliminary data.</text>
</comment>
<protein>
    <recommendedName>
        <fullName evidence="3">HicB family protein</fullName>
    </recommendedName>
</protein>
<dbReference type="Proteomes" id="UP000230852">
    <property type="component" value="Unassembled WGS sequence"/>
</dbReference>
<gene>
    <name evidence="1" type="ORF">COU28_00855</name>
</gene>
<evidence type="ECO:0008006" key="3">
    <source>
        <dbReference type="Google" id="ProtNLM"/>
    </source>
</evidence>
<organism evidence="1 2">
    <name type="scientific">Candidatus Magasanikbacteria bacterium CG10_big_fil_rev_8_21_14_0_10_36_16</name>
    <dbReference type="NCBI Taxonomy" id="1974645"/>
    <lineage>
        <taxon>Bacteria</taxon>
        <taxon>Candidatus Magasanikiibacteriota</taxon>
    </lineage>
</organism>
<accession>A0A2H0TZE5</accession>
<dbReference type="SUPFAM" id="SSF143100">
    <property type="entry name" value="TTHA1013/TTHA0281-like"/>
    <property type="match status" value="1"/>
</dbReference>
<sequence length="72" mass="8494">MVTSQGKSLEVAKKNLKQAIELYLEDASQKELRRLKLNFFTKKTALQLKPFFLIKIYLLYDMCLVPRENTNQ</sequence>
<dbReference type="AlphaFoldDB" id="A0A2H0TZE5"/>
<dbReference type="EMBL" id="PFBU01000014">
    <property type="protein sequence ID" value="PIR78590.1"/>
    <property type="molecule type" value="Genomic_DNA"/>
</dbReference>
<evidence type="ECO:0000313" key="1">
    <source>
        <dbReference type="EMBL" id="PIR78590.1"/>
    </source>
</evidence>
<evidence type="ECO:0000313" key="2">
    <source>
        <dbReference type="Proteomes" id="UP000230852"/>
    </source>
</evidence>